<keyword evidence="2 4" id="KW-0732">Signal</keyword>
<dbReference type="EMBL" id="FMUN01000005">
    <property type="protein sequence ID" value="SCY40926.1"/>
    <property type="molecule type" value="Genomic_DNA"/>
</dbReference>
<comment type="subcellular location">
    <subcellularLocation>
        <location evidence="4">Periplasm</location>
    </subcellularLocation>
</comment>
<dbReference type="PANTHER" id="PTHR36504:SF1">
    <property type="entry name" value="LIPOPOLYSACCHARIDE EXPORT SYSTEM PROTEIN LPTA"/>
    <property type="match status" value="1"/>
</dbReference>
<feature type="domain" description="Organic solvent tolerance-like N-terminal" evidence="6">
    <location>
        <begin position="47"/>
        <end position="150"/>
    </location>
</feature>
<reference evidence="8" key="1">
    <citation type="submission" date="2016-10" db="EMBL/GenBank/DDBJ databases">
        <authorList>
            <person name="Varghese N."/>
        </authorList>
    </citation>
    <scope>NUCLEOTIDE SEQUENCE [LARGE SCALE GENOMIC DNA]</scope>
    <source>
        <strain evidence="8">HL 19</strain>
    </source>
</reference>
<comment type="subunit">
    <text evidence="4">Component of the lipopolysaccharide transport and assembly complex.</text>
</comment>
<evidence type="ECO:0000256" key="2">
    <source>
        <dbReference type="ARBA" id="ARBA00022729"/>
    </source>
</evidence>
<dbReference type="Pfam" id="PF03968">
    <property type="entry name" value="LptD_N"/>
    <property type="match status" value="1"/>
</dbReference>
<feature type="region of interest" description="Disordered" evidence="5">
    <location>
        <begin position="154"/>
        <end position="190"/>
    </location>
</feature>
<evidence type="ECO:0000256" key="1">
    <source>
        <dbReference type="ARBA" id="ARBA00022448"/>
    </source>
</evidence>
<protein>
    <recommendedName>
        <fullName evidence="4">Lipopolysaccharide export system protein LptA</fullName>
    </recommendedName>
</protein>
<gene>
    <name evidence="4" type="primary">lptA</name>
    <name evidence="7" type="ORF">SAMN05661077_2047</name>
</gene>
<keyword evidence="3 4" id="KW-0574">Periplasm</keyword>
<comment type="function">
    <text evidence="4">Involved in the assembly of lipopolysaccharide (LPS). Required for the translocation of LPS from the inner membrane to the outer membrane. May form a bridge between the inner membrane and the outer membrane, via interactions with LptC and LptD, thereby facilitating LPS transfer across the periplasm.</text>
</comment>
<feature type="compositionally biased region" description="Polar residues" evidence="5">
    <location>
        <begin position="28"/>
        <end position="37"/>
    </location>
</feature>
<evidence type="ECO:0000313" key="7">
    <source>
        <dbReference type="EMBL" id="SCY40926.1"/>
    </source>
</evidence>
<name>A0A1G5FNW1_9GAMM</name>
<sequence precursor="true">MSPADRILPPLFLLVLAAALSPGAAAQESPSPSTAQDGPSREEPLVVESDEMTIRDADQEAIYTGNVVATRGDMVLRARRVVVSYGEEGMRTIRAFGAPVTLDQGERHGEAEEALYDAREGTVLLTGSAYLEEGPNSLEGARIRYYLDEERTEVFSGEGEENGRARGVFQPGSEPGARESREQGGAPDDE</sequence>
<dbReference type="Gene3D" id="2.60.450.10">
    <property type="entry name" value="Lipopolysaccharide (LPS) transport protein A like domain"/>
    <property type="match status" value="1"/>
</dbReference>
<evidence type="ECO:0000259" key="6">
    <source>
        <dbReference type="Pfam" id="PF03968"/>
    </source>
</evidence>
<evidence type="ECO:0000256" key="5">
    <source>
        <dbReference type="SAM" id="MobiDB-lite"/>
    </source>
</evidence>
<proteinExistence type="inferred from homology"/>
<dbReference type="GO" id="GO:0009279">
    <property type="term" value="C:cell outer membrane"/>
    <property type="evidence" value="ECO:0007669"/>
    <property type="project" value="TreeGrafter"/>
</dbReference>
<dbReference type="GO" id="GO:0001530">
    <property type="term" value="F:lipopolysaccharide binding"/>
    <property type="evidence" value="ECO:0007669"/>
    <property type="project" value="InterPro"/>
</dbReference>
<organism evidence="7 8">
    <name type="scientific">Thiohalorhabdus denitrificans</name>
    <dbReference type="NCBI Taxonomy" id="381306"/>
    <lineage>
        <taxon>Bacteria</taxon>
        <taxon>Pseudomonadati</taxon>
        <taxon>Pseudomonadota</taxon>
        <taxon>Gammaproteobacteria</taxon>
        <taxon>Thiohalorhabdales</taxon>
        <taxon>Thiohalorhabdaceae</taxon>
        <taxon>Thiohalorhabdus</taxon>
    </lineage>
</organism>
<dbReference type="NCBIfam" id="TIGR03002">
    <property type="entry name" value="outer_YhbN_LptA"/>
    <property type="match status" value="1"/>
</dbReference>
<feature type="region of interest" description="Disordered" evidence="5">
    <location>
        <begin position="25"/>
        <end position="44"/>
    </location>
</feature>
<evidence type="ECO:0000313" key="8">
    <source>
        <dbReference type="Proteomes" id="UP000183104"/>
    </source>
</evidence>
<dbReference type="Proteomes" id="UP000183104">
    <property type="component" value="Unassembled WGS sequence"/>
</dbReference>
<comment type="similarity">
    <text evidence="4">Belongs to the LptA family.</text>
</comment>
<evidence type="ECO:0000256" key="3">
    <source>
        <dbReference type="ARBA" id="ARBA00022764"/>
    </source>
</evidence>
<dbReference type="PANTHER" id="PTHR36504">
    <property type="entry name" value="LIPOPOLYSACCHARIDE EXPORT SYSTEM PROTEIN LPTA"/>
    <property type="match status" value="1"/>
</dbReference>
<keyword evidence="8" id="KW-1185">Reference proteome</keyword>
<feature type="signal peptide" evidence="4">
    <location>
        <begin position="1"/>
        <end position="26"/>
    </location>
</feature>
<feature type="chain" id="PRO_5010391110" description="Lipopolysaccharide export system protein LptA" evidence="4">
    <location>
        <begin position="27"/>
        <end position="190"/>
    </location>
</feature>
<dbReference type="GO" id="GO:0017089">
    <property type="term" value="F:glycolipid transfer activity"/>
    <property type="evidence" value="ECO:0007669"/>
    <property type="project" value="TreeGrafter"/>
</dbReference>
<dbReference type="RefSeq" id="WP_054965272.1">
    <property type="nucleotide sequence ID" value="NZ_FMUN01000005.1"/>
</dbReference>
<dbReference type="InterPro" id="IPR052037">
    <property type="entry name" value="LPS_export_LptA"/>
</dbReference>
<dbReference type="HAMAP" id="MF_01914">
    <property type="entry name" value="LPS_assembly_LptA"/>
    <property type="match status" value="1"/>
</dbReference>
<dbReference type="GO" id="GO:0015920">
    <property type="term" value="P:lipopolysaccharide transport"/>
    <property type="evidence" value="ECO:0007669"/>
    <property type="project" value="UniProtKB-UniRule"/>
</dbReference>
<dbReference type="AlphaFoldDB" id="A0A1G5FNW1"/>
<dbReference type="InterPro" id="IPR014340">
    <property type="entry name" value="LptA"/>
</dbReference>
<dbReference type="GO" id="GO:0030288">
    <property type="term" value="C:outer membrane-bounded periplasmic space"/>
    <property type="evidence" value="ECO:0007669"/>
    <property type="project" value="TreeGrafter"/>
</dbReference>
<dbReference type="GO" id="GO:0043165">
    <property type="term" value="P:Gram-negative-bacterium-type cell outer membrane assembly"/>
    <property type="evidence" value="ECO:0007669"/>
    <property type="project" value="UniProtKB-UniRule"/>
</dbReference>
<evidence type="ECO:0000256" key="4">
    <source>
        <dbReference type="HAMAP-Rule" id="MF_01914"/>
    </source>
</evidence>
<accession>A0A1G5FNW1</accession>
<dbReference type="InterPro" id="IPR005653">
    <property type="entry name" value="OstA-like_N"/>
</dbReference>
<dbReference type="OrthoDB" id="5295619at2"/>
<keyword evidence="1 4" id="KW-0813">Transport</keyword>